<name>A0A0C3NX77_PISTI</name>
<dbReference type="HOGENOM" id="CLU_3038077_0_0_1"/>
<accession>A0A0C3NX77</accession>
<evidence type="ECO:0000313" key="1">
    <source>
        <dbReference type="EMBL" id="KIN99778.1"/>
    </source>
</evidence>
<organism evidence="1 2">
    <name type="scientific">Pisolithus tinctorius Marx 270</name>
    <dbReference type="NCBI Taxonomy" id="870435"/>
    <lineage>
        <taxon>Eukaryota</taxon>
        <taxon>Fungi</taxon>
        <taxon>Dikarya</taxon>
        <taxon>Basidiomycota</taxon>
        <taxon>Agaricomycotina</taxon>
        <taxon>Agaricomycetes</taxon>
        <taxon>Agaricomycetidae</taxon>
        <taxon>Boletales</taxon>
        <taxon>Sclerodermatineae</taxon>
        <taxon>Pisolithaceae</taxon>
        <taxon>Pisolithus</taxon>
    </lineage>
</organism>
<proteinExistence type="predicted"/>
<protein>
    <submittedName>
        <fullName evidence="1">Uncharacterized protein</fullName>
    </submittedName>
</protein>
<reference evidence="2" key="2">
    <citation type="submission" date="2015-01" db="EMBL/GenBank/DDBJ databases">
        <title>Evolutionary Origins and Diversification of the Mycorrhizal Mutualists.</title>
        <authorList>
            <consortium name="DOE Joint Genome Institute"/>
            <consortium name="Mycorrhizal Genomics Consortium"/>
            <person name="Kohler A."/>
            <person name="Kuo A."/>
            <person name="Nagy L.G."/>
            <person name="Floudas D."/>
            <person name="Copeland A."/>
            <person name="Barry K.W."/>
            <person name="Cichocki N."/>
            <person name="Veneault-Fourrey C."/>
            <person name="LaButti K."/>
            <person name="Lindquist E.A."/>
            <person name="Lipzen A."/>
            <person name="Lundell T."/>
            <person name="Morin E."/>
            <person name="Murat C."/>
            <person name="Riley R."/>
            <person name="Ohm R."/>
            <person name="Sun H."/>
            <person name="Tunlid A."/>
            <person name="Henrissat B."/>
            <person name="Grigoriev I.V."/>
            <person name="Hibbett D.S."/>
            <person name="Martin F."/>
        </authorList>
    </citation>
    <scope>NUCLEOTIDE SEQUENCE [LARGE SCALE GENOMIC DNA]</scope>
    <source>
        <strain evidence="2">Marx 270</strain>
    </source>
</reference>
<dbReference type="EMBL" id="KN832002">
    <property type="protein sequence ID" value="KIN99778.1"/>
    <property type="molecule type" value="Genomic_DNA"/>
</dbReference>
<dbReference type="InParanoid" id="A0A0C3NX77"/>
<reference evidence="1 2" key="1">
    <citation type="submission" date="2014-04" db="EMBL/GenBank/DDBJ databases">
        <authorList>
            <consortium name="DOE Joint Genome Institute"/>
            <person name="Kuo A."/>
            <person name="Kohler A."/>
            <person name="Costa M.D."/>
            <person name="Nagy L.G."/>
            <person name="Floudas D."/>
            <person name="Copeland A."/>
            <person name="Barry K.W."/>
            <person name="Cichocki N."/>
            <person name="Veneault-Fourrey C."/>
            <person name="LaButti K."/>
            <person name="Lindquist E.A."/>
            <person name="Lipzen A."/>
            <person name="Lundell T."/>
            <person name="Morin E."/>
            <person name="Murat C."/>
            <person name="Sun H."/>
            <person name="Tunlid A."/>
            <person name="Henrissat B."/>
            <person name="Grigoriev I.V."/>
            <person name="Hibbett D.S."/>
            <person name="Martin F."/>
            <person name="Nordberg H.P."/>
            <person name="Cantor M.N."/>
            <person name="Hua S.X."/>
        </authorList>
    </citation>
    <scope>NUCLEOTIDE SEQUENCE [LARGE SCALE GENOMIC DNA]</scope>
    <source>
        <strain evidence="1 2">Marx 270</strain>
    </source>
</reference>
<sequence>MASAFDAIGMNEGPMTRQHGPCCDLYLPATPSNSLSSRVVTGQISVKFEVRSQDD</sequence>
<evidence type="ECO:0000313" key="2">
    <source>
        <dbReference type="Proteomes" id="UP000054217"/>
    </source>
</evidence>
<dbReference type="AlphaFoldDB" id="A0A0C3NX77"/>
<dbReference type="Proteomes" id="UP000054217">
    <property type="component" value="Unassembled WGS sequence"/>
</dbReference>
<feature type="non-terminal residue" evidence="1">
    <location>
        <position position="55"/>
    </location>
</feature>
<gene>
    <name evidence="1" type="ORF">M404DRAFT_1004500</name>
</gene>
<keyword evidence="2" id="KW-1185">Reference proteome</keyword>